<keyword evidence="1" id="KW-1133">Transmembrane helix</keyword>
<reference evidence="2 3" key="1">
    <citation type="submission" date="2021-07" db="EMBL/GenBank/DDBJ databases">
        <title>Complete genome sequence of nontuberculous Mycobacterium sp. TY59.</title>
        <authorList>
            <person name="Fukushima K."/>
        </authorList>
    </citation>
    <scope>NUCLEOTIDE SEQUENCE [LARGE SCALE GENOMIC DNA]</scope>
    <source>
        <strain evidence="2 3">TY59</strain>
    </source>
</reference>
<proteinExistence type="predicted"/>
<name>A0ABN6IM06_9MYCO</name>
<protein>
    <submittedName>
        <fullName evidence="2">Uncharacterized protein</fullName>
    </submittedName>
</protein>
<keyword evidence="1" id="KW-0472">Membrane</keyword>
<feature type="transmembrane region" description="Helical" evidence="1">
    <location>
        <begin position="77"/>
        <end position="99"/>
    </location>
</feature>
<evidence type="ECO:0000313" key="2">
    <source>
        <dbReference type="EMBL" id="BCZ24902.1"/>
    </source>
</evidence>
<evidence type="ECO:0000313" key="3">
    <source>
        <dbReference type="Proteomes" id="UP000826012"/>
    </source>
</evidence>
<feature type="transmembrane region" description="Helical" evidence="1">
    <location>
        <begin position="140"/>
        <end position="159"/>
    </location>
</feature>
<keyword evidence="1" id="KW-0812">Transmembrane</keyword>
<keyword evidence="3" id="KW-1185">Reference proteome</keyword>
<evidence type="ECO:0000256" key="1">
    <source>
        <dbReference type="SAM" id="Phobius"/>
    </source>
</evidence>
<accession>A0ABN6IM06</accession>
<dbReference type="Proteomes" id="UP000826012">
    <property type="component" value="Chromosome"/>
</dbReference>
<feature type="transmembrane region" description="Helical" evidence="1">
    <location>
        <begin position="44"/>
        <end position="65"/>
    </location>
</feature>
<gene>
    <name evidence="2" type="ORF">MTY59_47570</name>
</gene>
<dbReference type="EMBL" id="AP024828">
    <property type="protein sequence ID" value="BCZ24902.1"/>
    <property type="molecule type" value="Genomic_DNA"/>
</dbReference>
<sequence length="501" mass="54317">MVNDVPSSQAGGRQLVKTPGKRRLAERVASKLLRFHRVPVISRIVEGCLFGTLLLDGALILWLAIGDLGYADAVYDWLGAALLFLIAGANFAAIVLGLYGIYGTSWAAVAAFIAQALVFALAGYILFIDAFKSPKTNIDVMLIVGAIGFVASVWCLVLLRRALTQLRPFIKTAAVIGLVVPLAGSLQFYLQNYYAPHRSEPLVDVSTELKPQSESNSRIHLSATVTVHNRGSARASVGGSLLRITAYPSVAPPQKPEVTGHEQQKTDTVCELGSNASEKWCQIATGLALSGRNPQSEFRAESTTGLEAQVLYAGIFMPYGSFLAAGETDTFQRVVDIDPATVRLVRSSVSAVFFTQRNVKDARSCWKSRASDQADYAAFADEVDTPLHFPDVDAPPDISPRDAPNILCVDYEFAPQNIIDKWIGNQGVYRIEVILNDPLISNYEYPELSNSYAIIDKNGKAIADPEGRISKIMQQRYPISGYGELPAEYAPGGPIKTDGKG</sequence>
<organism evidence="2 3">
    <name type="scientific">Mycobacterium senriense</name>
    <dbReference type="NCBI Taxonomy" id="2775496"/>
    <lineage>
        <taxon>Bacteria</taxon>
        <taxon>Bacillati</taxon>
        <taxon>Actinomycetota</taxon>
        <taxon>Actinomycetes</taxon>
        <taxon>Mycobacteriales</taxon>
        <taxon>Mycobacteriaceae</taxon>
        <taxon>Mycobacterium</taxon>
        <taxon>Mycobacterium avium complex (MAC)</taxon>
    </lineage>
</organism>
<feature type="transmembrane region" description="Helical" evidence="1">
    <location>
        <begin position="171"/>
        <end position="190"/>
    </location>
</feature>
<feature type="transmembrane region" description="Helical" evidence="1">
    <location>
        <begin position="106"/>
        <end position="128"/>
    </location>
</feature>